<name>A0A0G1U8Z3_9BACT</name>
<feature type="binding site" evidence="6">
    <location>
        <position position="181"/>
    </location>
    <ligand>
        <name>substrate</name>
    </ligand>
</feature>
<keyword evidence="3 6" id="KW-0645">Protease</keyword>
<comment type="similarity">
    <text evidence="6">Belongs to the peptidase M24A family. Methionine aminopeptidase type 1 subfamily.</text>
</comment>
<proteinExistence type="inferred from homology"/>
<dbReference type="PATRIC" id="fig|1619005.3.peg.46"/>
<feature type="binding site" evidence="6">
    <location>
        <position position="237"/>
    </location>
    <ligand>
        <name>a divalent metal cation</name>
        <dbReference type="ChEBI" id="CHEBI:60240"/>
        <label>2</label>
        <note>catalytic</note>
    </ligand>
</feature>
<dbReference type="GO" id="GO:0004239">
    <property type="term" value="F:initiator methionyl aminopeptidase activity"/>
    <property type="evidence" value="ECO:0007669"/>
    <property type="project" value="UniProtKB-UniRule"/>
</dbReference>
<sequence>MVRIYTKEEIDKIARSGAVLARTMAVLKKEVAIGVTLKHLDDVAREYIRNEGGEPAFLNYQPGGAEHPYMASICTSINEIVVHGFPTDRTIKVGDVLKVDCGVLLDGMYSDSAFTVIAGKGTQKAQNLVKATHKALEEAIKAIRPGAHIGDIGYAVEYVAKRSGVSVVQGLTGHGVGYGLHEDPYVYNYGNKGEGLLLKPGMVFAIEPMLCTGRGQVKQLKDESWAMVDKGLSAQFEHTIAITETGVKILTSL</sequence>
<evidence type="ECO:0000313" key="9">
    <source>
        <dbReference type="EMBL" id="KKU90564.1"/>
    </source>
</evidence>
<evidence type="ECO:0000313" key="10">
    <source>
        <dbReference type="Proteomes" id="UP000033882"/>
    </source>
</evidence>
<dbReference type="Pfam" id="PF00557">
    <property type="entry name" value="Peptidase_M24"/>
    <property type="match status" value="1"/>
</dbReference>
<feature type="binding site" evidence="6">
    <location>
        <position position="207"/>
    </location>
    <ligand>
        <name>a divalent metal cation</name>
        <dbReference type="ChEBI" id="CHEBI:60240"/>
        <label>2</label>
        <note>catalytic</note>
    </ligand>
</feature>
<evidence type="ECO:0000256" key="4">
    <source>
        <dbReference type="ARBA" id="ARBA00022723"/>
    </source>
</evidence>
<comment type="catalytic activity">
    <reaction evidence="6 7">
        <text>Release of N-terminal amino acids, preferentially methionine, from peptides and arylamides.</text>
        <dbReference type="EC" id="3.4.11.18"/>
    </reaction>
</comment>
<dbReference type="AlphaFoldDB" id="A0A0G1U8Z3"/>
<keyword evidence="4 6" id="KW-0479">Metal-binding</keyword>
<dbReference type="CDD" id="cd01086">
    <property type="entry name" value="MetAP1"/>
    <property type="match status" value="1"/>
</dbReference>
<evidence type="ECO:0000259" key="8">
    <source>
        <dbReference type="Pfam" id="PF00557"/>
    </source>
</evidence>
<evidence type="ECO:0000256" key="6">
    <source>
        <dbReference type="HAMAP-Rule" id="MF_01974"/>
    </source>
</evidence>
<gene>
    <name evidence="6" type="primary">map</name>
    <name evidence="9" type="ORF">UY19_C0001G0041</name>
</gene>
<feature type="binding site" evidence="6">
    <location>
        <position position="100"/>
    </location>
    <ligand>
        <name>a divalent metal cation</name>
        <dbReference type="ChEBI" id="CHEBI:60240"/>
        <label>1</label>
    </ligand>
</feature>
<feature type="binding site" evidence="6">
    <location>
        <position position="111"/>
    </location>
    <ligand>
        <name>a divalent metal cation</name>
        <dbReference type="ChEBI" id="CHEBI:60240"/>
        <label>1</label>
    </ligand>
</feature>
<organism evidence="9 10">
    <name type="scientific">Candidatus Wolfebacteria bacterium GW2011_GWA2_47_9b</name>
    <dbReference type="NCBI Taxonomy" id="1619005"/>
    <lineage>
        <taxon>Bacteria</taxon>
        <taxon>Candidatus Wolfeibacteriota</taxon>
    </lineage>
</organism>
<dbReference type="HAMAP" id="MF_01974">
    <property type="entry name" value="MetAP_1"/>
    <property type="match status" value="1"/>
</dbReference>
<keyword evidence="2 6" id="KW-0031">Aminopeptidase</keyword>
<dbReference type="GO" id="GO:0070006">
    <property type="term" value="F:metalloaminopeptidase activity"/>
    <property type="evidence" value="ECO:0007669"/>
    <property type="project" value="UniProtKB-UniRule"/>
</dbReference>
<evidence type="ECO:0000256" key="3">
    <source>
        <dbReference type="ARBA" id="ARBA00022670"/>
    </source>
</evidence>
<protein>
    <recommendedName>
        <fullName evidence="6 7">Methionine aminopeptidase</fullName>
        <shortName evidence="6">MAP</shortName>
        <shortName evidence="6">MetAP</shortName>
        <ecNumber evidence="6 7">3.4.11.18</ecNumber>
    </recommendedName>
    <alternativeName>
        <fullName evidence="6">Peptidase M</fullName>
    </alternativeName>
</protein>
<evidence type="ECO:0000256" key="5">
    <source>
        <dbReference type="ARBA" id="ARBA00022801"/>
    </source>
</evidence>
<dbReference type="InterPro" id="IPR001714">
    <property type="entry name" value="Pept_M24_MAP"/>
</dbReference>
<dbReference type="InterPro" id="IPR000994">
    <property type="entry name" value="Pept_M24"/>
</dbReference>
<dbReference type="PANTHER" id="PTHR43330:SF27">
    <property type="entry name" value="METHIONINE AMINOPEPTIDASE"/>
    <property type="match status" value="1"/>
</dbReference>
<evidence type="ECO:0000256" key="7">
    <source>
        <dbReference type="RuleBase" id="RU003653"/>
    </source>
</evidence>
<dbReference type="Proteomes" id="UP000033882">
    <property type="component" value="Unassembled WGS sequence"/>
</dbReference>
<reference evidence="9 10" key="1">
    <citation type="journal article" date="2015" name="Nature">
        <title>rRNA introns, odd ribosomes, and small enigmatic genomes across a large radiation of phyla.</title>
        <authorList>
            <person name="Brown C.T."/>
            <person name="Hug L.A."/>
            <person name="Thomas B.C."/>
            <person name="Sharon I."/>
            <person name="Castelle C.J."/>
            <person name="Singh A."/>
            <person name="Wilkins M.J."/>
            <person name="Williams K.H."/>
            <person name="Banfield J.F."/>
        </authorList>
    </citation>
    <scope>NUCLEOTIDE SEQUENCE [LARGE SCALE GENOMIC DNA]</scope>
</reference>
<dbReference type="Gene3D" id="3.90.230.10">
    <property type="entry name" value="Creatinase/methionine aminopeptidase superfamily"/>
    <property type="match status" value="1"/>
</dbReference>
<feature type="binding site" evidence="6">
    <location>
        <position position="83"/>
    </location>
    <ligand>
        <name>substrate</name>
    </ligand>
</feature>
<comment type="function">
    <text evidence="1 6">Removes the N-terminal methionine from nascent proteins. The N-terminal methionine is often cleaved when the second residue in the primary sequence is small and uncharged (Met-Ala-, Cys, Gly, Pro, Ser, Thr, or Val). Requires deformylation of the N(alpha)-formylated initiator methionine before it can be hydrolyzed.</text>
</comment>
<dbReference type="GO" id="GO:0005829">
    <property type="term" value="C:cytosol"/>
    <property type="evidence" value="ECO:0007669"/>
    <property type="project" value="TreeGrafter"/>
</dbReference>
<dbReference type="EC" id="3.4.11.18" evidence="6 7"/>
<keyword evidence="5 6" id="KW-0378">Hydrolase</keyword>
<dbReference type="GO" id="GO:0046872">
    <property type="term" value="F:metal ion binding"/>
    <property type="evidence" value="ECO:0007669"/>
    <property type="project" value="UniProtKB-UniRule"/>
</dbReference>
<dbReference type="NCBIfam" id="TIGR00500">
    <property type="entry name" value="met_pdase_I"/>
    <property type="match status" value="1"/>
</dbReference>
<evidence type="ECO:0000256" key="2">
    <source>
        <dbReference type="ARBA" id="ARBA00022438"/>
    </source>
</evidence>
<dbReference type="PANTHER" id="PTHR43330">
    <property type="entry name" value="METHIONINE AMINOPEPTIDASE"/>
    <property type="match status" value="1"/>
</dbReference>
<dbReference type="SUPFAM" id="SSF55920">
    <property type="entry name" value="Creatinase/aminopeptidase"/>
    <property type="match status" value="1"/>
</dbReference>
<feature type="binding site" evidence="6">
    <location>
        <position position="237"/>
    </location>
    <ligand>
        <name>a divalent metal cation</name>
        <dbReference type="ChEBI" id="CHEBI:60240"/>
        <label>1</label>
    </ligand>
</feature>
<comment type="caution">
    <text evidence="9">The sequence shown here is derived from an EMBL/GenBank/DDBJ whole genome shotgun (WGS) entry which is preliminary data.</text>
</comment>
<accession>A0A0G1U8Z3</accession>
<comment type="subunit">
    <text evidence="6">Monomer.</text>
</comment>
<comment type="cofactor">
    <cofactor evidence="6">
        <name>Co(2+)</name>
        <dbReference type="ChEBI" id="CHEBI:48828"/>
    </cofactor>
    <cofactor evidence="6">
        <name>Zn(2+)</name>
        <dbReference type="ChEBI" id="CHEBI:29105"/>
    </cofactor>
    <cofactor evidence="6">
        <name>Mn(2+)</name>
        <dbReference type="ChEBI" id="CHEBI:29035"/>
    </cofactor>
    <cofactor evidence="6">
        <name>Fe(2+)</name>
        <dbReference type="ChEBI" id="CHEBI:29033"/>
    </cofactor>
    <text evidence="6">Binds 2 divalent metal cations per subunit. Has a high-affinity and a low affinity metal-binding site. The true nature of the physiological cofactor is under debate. The enzyme is active with cobalt, zinc, manganese or divalent iron ions. Most likely, methionine aminopeptidases function as mononuclear Fe(2+)-metalloproteases under physiological conditions, and the catalytically relevant metal-binding site has been assigned to the histidine-containing high-affinity site.</text>
</comment>
<dbReference type="PRINTS" id="PR00599">
    <property type="entry name" value="MAPEPTIDASE"/>
</dbReference>
<feature type="binding site" evidence="6">
    <location>
        <position position="111"/>
    </location>
    <ligand>
        <name>a divalent metal cation</name>
        <dbReference type="ChEBI" id="CHEBI:60240"/>
        <label>2</label>
        <note>catalytic</note>
    </ligand>
</feature>
<evidence type="ECO:0000256" key="1">
    <source>
        <dbReference type="ARBA" id="ARBA00002521"/>
    </source>
</evidence>
<dbReference type="InterPro" id="IPR002467">
    <property type="entry name" value="Pept_M24A_MAP1"/>
</dbReference>
<dbReference type="EMBL" id="LCPB01000001">
    <property type="protein sequence ID" value="KKU90564.1"/>
    <property type="molecule type" value="Genomic_DNA"/>
</dbReference>
<dbReference type="GO" id="GO:0006508">
    <property type="term" value="P:proteolysis"/>
    <property type="evidence" value="ECO:0007669"/>
    <property type="project" value="UniProtKB-KW"/>
</dbReference>
<feature type="domain" description="Peptidase M24" evidence="8">
    <location>
        <begin position="13"/>
        <end position="244"/>
    </location>
</feature>
<dbReference type="InterPro" id="IPR036005">
    <property type="entry name" value="Creatinase/aminopeptidase-like"/>
</dbReference>
<feature type="binding site" evidence="6">
    <location>
        <position position="174"/>
    </location>
    <ligand>
        <name>a divalent metal cation</name>
        <dbReference type="ChEBI" id="CHEBI:60240"/>
        <label>2</label>
        <note>catalytic</note>
    </ligand>
</feature>